<dbReference type="EMBL" id="SRLC01000001">
    <property type="protein sequence ID" value="TGE23880.1"/>
    <property type="molecule type" value="Genomic_DNA"/>
</dbReference>
<organism evidence="3 4">
    <name type="scientific">Hymenobacter aquaticus</name>
    <dbReference type="NCBI Taxonomy" id="1867101"/>
    <lineage>
        <taxon>Bacteria</taxon>
        <taxon>Pseudomonadati</taxon>
        <taxon>Bacteroidota</taxon>
        <taxon>Cytophagia</taxon>
        <taxon>Cytophagales</taxon>
        <taxon>Hymenobacteraceae</taxon>
        <taxon>Hymenobacter</taxon>
    </lineage>
</organism>
<sequence>MSGGSWVAEIYYRLSALPRALPRRPGAAARRNVFPAGSPSTLLPRVSRMEPNMSFTDRLLRAALAFYLLSSLLTPSLTWSWLVGGLLVLLLVWTSAVGFCPLYAWLGISTRRPG</sequence>
<gene>
    <name evidence="3" type="ORF">E5K00_01300</name>
</gene>
<accession>A0A4Z0Q1L9</accession>
<comment type="caution">
    <text evidence="3">The sequence shown here is derived from an EMBL/GenBank/DDBJ whole genome shotgun (WGS) entry which is preliminary data.</text>
</comment>
<evidence type="ECO:0000313" key="4">
    <source>
        <dbReference type="Proteomes" id="UP000297549"/>
    </source>
</evidence>
<evidence type="ECO:0000256" key="1">
    <source>
        <dbReference type="SAM" id="Phobius"/>
    </source>
</evidence>
<feature type="domain" description="Inner membrane protein YgaP-like transmembrane" evidence="2">
    <location>
        <begin position="49"/>
        <end position="112"/>
    </location>
</feature>
<keyword evidence="1" id="KW-1133">Transmembrane helix</keyword>
<evidence type="ECO:0000259" key="2">
    <source>
        <dbReference type="Pfam" id="PF11127"/>
    </source>
</evidence>
<dbReference type="InterPro" id="IPR021309">
    <property type="entry name" value="YgaP-like_TM"/>
</dbReference>
<dbReference type="Proteomes" id="UP000297549">
    <property type="component" value="Unassembled WGS sequence"/>
</dbReference>
<reference evidence="3 4" key="1">
    <citation type="submission" date="2019-04" db="EMBL/GenBank/DDBJ databases">
        <authorList>
            <person name="Feng G."/>
            <person name="Zhang J."/>
            <person name="Zhu H."/>
        </authorList>
    </citation>
    <scope>NUCLEOTIDE SEQUENCE [LARGE SCALE GENOMIC DNA]</scope>
    <source>
        <strain evidence="3 4">JCM 31653</strain>
    </source>
</reference>
<dbReference type="Pfam" id="PF11127">
    <property type="entry name" value="YgaP-like_TM"/>
    <property type="match status" value="1"/>
</dbReference>
<dbReference type="AlphaFoldDB" id="A0A4Z0Q1L9"/>
<evidence type="ECO:0000313" key="3">
    <source>
        <dbReference type="EMBL" id="TGE23880.1"/>
    </source>
</evidence>
<keyword evidence="1" id="KW-0472">Membrane</keyword>
<keyword evidence="4" id="KW-1185">Reference proteome</keyword>
<keyword evidence="1" id="KW-0812">Transmembrane</keyword>
<feature type="transmembrane region" description="Helical" evidence="1">
    <location>
        <begin position="85"/>
        <end position="106"/>
    </location>
</feature>
<name>A0A4Z0Q1L9_9BACT</name>
<proteinExistence type="predicted"/>
<feature type="transmembrane region" description="Helical" evidence="1">
    <location>
        <begin position="59"/>
        <end position="79"/>
    </location>
</feature>
<protein>
    <submittedName>
        <fullName evidence="3">DUF2892 domain-containing protein</fullName>
    </submittedName>
</protein>